<gene>
    <name evidence="1" type="ORF">ULVI_12595</name>
</gene>
<protein>
    <recommendedName>
        <fullName evidence="3">Sulfotransferase family protein</fullName>
    </recommendedName>
</protein>
<dbReference type="Proteomes" id="UP000077013">
    <property type="component" value="Unassembled WGS sequence"/>
</dbReference>
<dbReference type="GO" id="GO:0008146">
    <property type="term" value="F:sulfotransferase activity"/>
    <property type="evidence" value="ECO:0007669"/>
    <property type="project" value="InterPro"/>
</dbReference>
<organism evidence="1 2">
    <name type="scientific">Cochleicola gelatinilyticus</name>
    <dbReference type="NCBI Taxonomy" id="1763537"/>
    <lineage>
        <taxon>Bacteria</taxon>
        <taxon>Pseudomonadati</taxon>
        <taxon>Bacteroidota</taxon>
        <taxon>Flavobacteriia</taxon>
        <taxon>Flavobacteriales</taxon>
        <taxon>Flavobacteriaceae</taxon>
        <taxon>Cochleicola</taxon>
    </lineage>
</organism>
<keyword evidence="2" id="KW-1185">Reference proteome</keyword>
<dbReference type="AlphaFoldDB" id="A0A167G8P5"/>
<dbReference type="InterPro" id="IPR027417">
    <property type="entry name" value="P-loop_NTPase"/>
</dbReference>
<comment type="caution">
    <text evidence="1">The sequence shown here is derived from an EMBL/GenBank/DDBJ whole genome shotgun (WGS) entry which is preliminary data.</text>
</comment>
<evidence type="ECO:0008006" key="3">
    <source>
        <dbReference type="Google" id="ProtNLM"/>
    </source>
</evidence>
<accession>A0A167G8P5</accession>
<dbReference type="Gene3D" id="3.40.50.300">
    <property type="entry name" value="P-loop containing nucleotide triphosphate hydrolases"/>
    <property type="match status" value="1"/>
</dbReference>
<dbReference type="Pfam" id="PF03567">
    <property type="entry name" value="Sulfotransfer_2"/>
    <property type="match status" value="1"/>
</dbReference>
<dbReference type="SUPFAM" id="SSF52540">
    <property type="entry name" value="P-loop containing nucleoside triphosphate hydrolases"/>
    <property type="match status" value="1"/>
</dbReference>
<sequence>MIIKEYKALFVHVPKTAGQSIEDFFLSSLGHNRKEHGASYLLRPKTKFEEGPKRLAHLTINQYVDYSYITEKAFGTYFTFAIVRNPWDRIISFYKYRGFANLVSFEKFVISYLPLYIKNEHWFFRPQADFIFNEQNELRIDYMGRFEKLEFALSVIASKINIDFKELPRSNSSKTESILSSKSVHLLRKHPEVLFQINRKDSKNKISYRDYYSKKSKAIIDNIYKRDIDLLEYTF</sequence>
<proteinExistence type="predicted"/>
<evidence type="ECO:0000313" key="1">
    <source>
        <dbReference type="EMBL" id="OAB77335.1"/>
    </source>
</evidence>
<name>A0A167G8P5_9FLAO</name>
<dbReference type="OrthoDB" id="288532at2"/>
<reference evidence="1 2" key="1">
    <citation type="submission" date="2016-02" db="EMBL/GenBank/DDBJ databases">
        <title>Ulvibacter sp. LPB0005, isolated from Thais luteostoma.</title>
        <authorList>
            <person name="Shin S.-K."/>
            <person name="Yi H."/>
        </authorList>
    </citation>
    <scope>NUCLEOTIDE SEQUENCE [LARGE SCALE GENOMIC DNA]</scope>
    <source>
        <strain evidence="1 2">LPB0005</strain>
    </source>
</reference>
<dbReference type="InterPro" id="IPR005331">
    <property type="entry name" value="Sulfotransferase"/>
</dbReference>
<dbReference type="GO" id="GO:0016020">
    <property type="term" value="C:membrane"/>
    <property type="evidence" value="ECO:0007669"/>
    <property type="project" value="InterPro"/>
</dbReference>
<evidence type="ECO:0000313" key="2">
    <source>
        <dbReference type="Proteomes" id="UP000077013"/>
    </source>
</evidence>
<dbReference type="RefSeq" id="WP_068593154.1">
    <property type="nucleotide sequence ID" value="NZ_LRXL01000049.1"/>
</dbReference>
<dbReference type="STRING" id="1763537.ULVI_12595"/>
<dbReference type="EMBL" id="LRXL01000049">
    <property type="protein sequence ID" value="OAB77335.1"/>
    <property type="molecule type" value="Genomic_DNA"/>
</dbReference>